<dbReference type="STRING" id="716816.BST96_02815"/>
<dbReference type="EMBL" id="CP019343">
    <property type="protein sequence ID" value="ARN73130.1"/>
    <property type="molecule type" value="Genomic_DNA"/>
</dbReference>
<evidence type="ECO:0000313" key="2">
    <source>
        <dbReference type="Proteomes" id="UP000193450"/>
    </source>
</evidence>
<dbReference type="KEGG" id="osg:BST96_02815"/>
<dbReference type="Gene3D" id="1.25.40.10">
    <property type="entry name" value="Tetratricopeptide repeat domain"/>
    <property type="match status" value="2"/>
</dbReference>
<evidence type="ECO:0000313" key="1">
    <source>
        <dbReference type="EMBL" id="ARN73130.1"/>
    </source>
</evidence>
<sequence length="324" mass="36307">MIGGYPGKAVPLYKLHVEQCEAVDDREKMAEGLANFGKGLRQSGNFREAEAMGMRGLVMQREVGNRLKEAINLYWVGMGLAHRGVDDGRPEIAMNRAIRICESLLADRSIAIVNSFLAQHYLWLGQPESALEYAEKAWDSAVALEKSNHHNLNEVVMVLCASARMCAEVAMHAGNYELAESKLNFVMQRCKDIDFVEEILPALRVWAELERKRGDTESARIYLRQTWSLAERGPFPLYNSDSYNTLARIELGEGNREAAIEAANTAYRLAWCDGPPYAYQRGLDEALEVLNALDQAPPDLPAYDNSRYSPIADVALNPQDEFFS</sequence>
<gene>
    <name evidence="1" type="ORF">BST96_02815</name>
</gene>
<keyword evidence="2" id="KW-1185">Reference proteome</keyword>
<dbReference type="OrthoDB" id="581105at2"/>
<proteinExistence type="predicted"/>
<accession>A0A1X9N4U2</accession>
<dbReference type="Proteomes" id="UP000193450">
    <property type="component" value="Chromosome"/>
</dbReference>
<dbReference type="InterPro" id="IPR011990">
    <property type="entry name" value="TPR-like_helical_dom_sf"/>
</dbReference>
<name>A0A1X9N4U2_9GAMM</name>
<organism evidence="1 2">
    <name type="scientific">Oceanicoccus sagamiensis</name>
    <dbReference type="NCBI Taxonomy" id="716816"/>
    <lineage>
        <taxon>Bacteria</taxon>
        <taxon>Pseudomonadati</taxon>
        <taxon>Pseudomonadota</taxon>
        <taxon>Gammaproteobacteria</taxon>
        <taxon>Cellvibrionales</taxon>
        <taxon>Spongiibacteraceae</taxon>
        <taxon>Oceanicoccus</taxon>
    </lineage>
</organism>
<dbReference type="AlphaFoldDB" id="A0A1X9N4U2"/>
<reference evidence="1 2" key="1">
    <citation type="submission" date="2016-11" db="EMBL/GenBank/DDBJ databases">
        <title>Trade-off between light-utilization and light-protection in marine flavobacteria.</title>
        <authorList>
            <person name="Kumagai Y."/>
        </authorList>
    </citation>
    <scope>NUCLEOTIDE SEQUENCE [LARGE SCALE GENOMIC DNA]</scope>
    <source>
        <strain evidence="1 2">NBRC 107125</strain>
    </source>
</reference>
<dbReference type="SUPFAM" id="SSF48452">
    <property type="entry name" value="TPR-like"/>
    <property type="match status" value="2"/>
</dbReference>
<evidence type="ECO:0008006" key="3">
    <source>
        <dbReference type="Google" id="ProtNLM"/>
    </source>
</evidence>
<protein>
    <recommendedName>
        <fullName evidence="3">MalT-like TPR region domain-containing protein</fullName>
    </recommendedName>
</protein>